<dbReference type="PANTHER" id="PTHR20933">
    <property type="entry name" value="F-BOX ONLY PROTEIN 33"/>
    <property type="match status" value="1"/>
</dbReference>
<reference evidence="2 4" key="1">
    <citation type="submission" date="2008-03" db="EMBL/GenBank/DDBJ databases">
        <title>Annotation of Ixodes scapularis.</title>
        <authorList>
            <consortium name="Ixodes scapularis Genome Project Consortium"/>
            <person name="Caler E."/>
            <person name="Hannick L.I."/>
            <person name="Bidwell S."/>
            <person name="Joardar V."/>
            <person name="Thiagarajan M."/>
            <person name="Amedeo P."/>
            <person name="Galinsky K.J."/>
            <person name="Schobel S."/>
            <person name="Inman J."/>
            <person name="Hostetler J."/>
            <person name="Miller J."/>
            <person name="Hammond M."/>
            <person name="Megy K."/>
            <person name="Lawson D."/>
            <person name="Kodira C."/>
            <person name="Sutton G."/>
            <person name="Meyer J."/>
            <person name="Hill C.A."/>
            <person name="Birren B."/>
            <person name="Nene V."/>
            <person name="Collins F."/>
            <person name="Alarcon-Chaidez F."/>
            <person name="Wikel S."/>
            <person name="Strausberg R."/>
        </authorList>
    </citation>
    <scope>NUCLEOTIDE SEQUENCE [LARGE SCALE GENOMIC DNA]</scope>
    <source>
        <strain evidence="4">Wikel</strain>
        <strain evidence="2">Wikel colony</strain>
    </source>
</reference>
<dbReference type="CDD" id="cd09917">
    <property type="entry name" value="F-box_SF"/>
    <property type="match status" value="1"/>
</dbReference>
<evidence type="ECO:0000313" key="2">
    <source>
        <dbReference type="EMBL" id="EEC09397.1"/>
    </source>
</evidence>
<dbReference type="STRING" id="6945.B7PS25"/>
<dbReference type="PaxDb" id="6945-B7PS25"/>
<organism>
    <name type="scientific">Ixodes scapularis</name>
    <name type="common">Black-legged tick</name>
    <name type="synonym">Deer tick</name>
    <dbReference type="NCBI Taxonomy" id="6945"/>
    <lineage>
        <taxon>Eukaryota</taxon>
        <taxon>Metazoa</taxon>
        <taxon>Ecdysozoa</taxon>
        <taxon>Arthropoda</taxon>
        <taxon>Chelicerata</taxon>
        <taxon>Arachnida</taxon>
        <taxon>Acari</taxon>
        <taxon>Parasitiformes</taxon>
        <taxon>Ixodida</taxon>
        <taxon>Ixodoidea</taxon>
        <taxon>Ixodidae</taxon>
        <taxon>Ixodinae</taxon>
        <taxon>Ixodes</taxon>
    </lineage>
</organism>
<keyword evidence="4" id="KW-1185">Reference proteome</keyword>
<name>B7PS25_IXOSC</name>
<dbReference type="InterPro" id="IPR001810">
    <property type="entry name" value="F-box_dom"/>
</dbReference>
<dbReference type="Pfam" id="PF12937">
    <property type="entry name" value="F-box-like"/>
    <property type="match status" value="1"/>
</dbReference>
<dbReference type="PANTHER" id="PTHR20933:SF4">
    <property type="entry name" value="F-BOX INVOLVED IN POLYQ PATHOGENESIS, ISOFORM A"/>
    <property type="match status" value="1"/>
</dbReference>
<dbReference type="EMBL" id="ABJB010496899">
    <property type="status" value="NOT_ANNOTATED_CDS"/>
    <property type="molecule type" value="Genomic_DNA"/>
</dbReference>
<dbReference type="EMBL" id="DS776301">
    <property type="protein sequence ID" value="EEC09397.1"/>
    <property type="molecule type" value="Genomic_DNA"/>
</dbReference>
<dbReference type="InterPro" id="IPR032675">
    <property type="entry name" value="LRR_dom_sf"/>
</dbReference>
<evidence type="ECO:0000313" key="4">
    <source>
        <dbReference type="Proteomes" id="UP000001555"/>
    </source>
</evidence>
<dbReference type="Proteomes" id="UP000001555">
    <property type="component" value="Unassembled WGS sequence"/>
</dbReference>
<dbReference type="SMART" id="SM00256">
    <property type="entry name" value="FBOX"/>
    <property type="match status" value="1"/>
</dbReference>
<proteinExistence type="predicted"/>
<dbReference type="HOGENOM" id="CLU_964053_0_0_1"/>
<reference evidence="3" key="2">
    <citation type="submission" date="2020-05" db="UniProtKB">
        <authorList>
            <consortium name="EnsemblMetazoa"/>
        </authorList>
    </citation>
    <scope>IDENTIFICATION</scope>
    <source>
        <strain evidence="3">wikel</strain>
    </source>
</reference>
<dbReference type="Gene3D" id="1.20.1280.50">
    <property type="match status" value="1"/>
</dbReference>
<feature type="domain" description="F-box" evidence="1">
    <location>
        <begin position="8"/>
        <end position="58"/>
    </location>
</feature>
<dbReference type="InterPro" id="IPR036047">
    <property type="entry name" value="F-box-like_dom_sf"/>
</dbReference>
<accession>B7PS25</accession>
<dbReference type="OrthoDB" id="550575at2759"/>
<dbReference type="EnsemblMetazoa" id="ISCW008236-RA">
    <property type="protein sequence ID" value="ISCW008236-PA"/>
    <property type="gene ID" value="ISCW008236"/>
</dbReference>
<dbReference type="VEuPathDB" id="VectorBase:ISCW008236"/>
<dbReference type="Gene3D" id="3.80.10.10">
    <property type="entry name" value="Ribonuclease Inhibitor"/>
    <property type="match status" value="1"/>
</dbReference>
<sequence>MAPTLRSRARIGWLPAEMLQEVFEYLDDRSKCRVSCVCRAWRDIVYAHRKNDVVFIRTINSVIRNYKFFVKNEVHKFKFVDDGVDGTSHIGIMYFAMYVKILHLDLSDSMALDDTKFKKIGYLTKLKWLSLDRCTEISSSSFEIMYRWLINLEYLSVRYTNITRSVLCDMANRLKKLQYLDIGYCPDLDEVDLRYIAEFFVTLKTLIVDGLGGVTDVVLFLAFTHIPHPKKLSAQNCKSVYGHVTTHCPETLEILDIRKCGGRYEPNTTIFTVSTGVATVAFLCVYDAF</sequence>
<dbReference type="InParanoid" id="B7PS25"/>
<dbReference type="VEuPathDB" id="VectorBase:ISCP_001058"/>
<dbReference type="SUPFAM" id="SSF81383">
    <property type="entry name" value="F-box domain"/>
    <property type="match status" value="1"/>
</dbReference>
<dbReference type="AlphaFoldDB" id="B7PS25"/>
<dbReference type="SUPFAM" id="SSF52047">
    <property type="entry name" value="RNI-like"/>
    <property type="match status" value="1"/>
</dbReference>
<gene>
    <name evidence="2" type="ORF">IscW_ISCW008236</name>
</gene>
<dbReference type="PROSITE" id="PS50181">
    <property type="entry name" value="FBOX"/>
    <property type="match status" value="1"/>
</dbReference>
<evidence type="ECO:0000259" key="1">
    <source>
        <dbReference type="PROSITE" id="PS50181"/>
    </source>
</evidence>
<evidence type="ECO:0000313" key="3">
    <source>
        <dbReference type="EnsemblMetazoa" id="ISCW008236-PA"/>
    </source>
</evidence>
<protein>
    <submittedName>
        <fullName evidence="2 3">F-box/leucine rich repeat protein, putative</fullName>
    </submittedName>
</protein>